<keyword evidence="8" id="KW-1185">Reference proteome</keyword>
<dbReference type="PANTHER" id="PTHR18919">
    <property type="entry name" value="ACETYL-COA C-ACYLTRANSFERASE"/>
    <property type="match status" value="1"/>
</dbReference>
<dbReference type="PIRSF" id="PIRSF000429">
    <property type="entry name" value="Ac-CoA_Ac_transf"/>
    <property type="match status" value="1"/>
</dbReference>
<evidence type="ECO:0000259" key="5">
    <source>
        <dbReference type="Pfam" id="PF00108"/>
    </source>
</evidence>
<evidence type="ECO:0000313" key="8">
    <source>
        <dbReference type="Proteomes" id="UP000284202"/>
    </source>
</evidence>
<keyword evidence="2 4" id="KW-0808">Transferase</keyword>
<evidence type="ECO:0000256" key="1">
    <source>
        <dbReference type="ARBA" id="ARBA00010982"/>
    </source>
</evidence>
<proteinExistence type="inferred from homology"/>
<dbReference type="Pfam" id="PF02803">
    <property type="entry name" value="Thiolase_C"/>
    <property type="match status" value="1"/>
</dbReference>
<evidence type="ECO:0000256" key="3">
    <source>
        <dbReference type="ARBA" id="ARBA00023315"/>
    </source>
</evidence>
<accession>A0A418SPJ4</accession>
<dbReference type="InterPro" id="IPR016039">
    <property type="entry name" value="Thiolase-like"/>
</dbReference>
<sequence>MRRSHIVAARRSAVLPRGGGFKSQELHELAAPVIRAALYDSGIEPERVGEVILGNALGAGGNPARIAALAAGLPEKVAGLTIDRQCCAGLDAILLGDAMIRAGLHDIVIAGGVESYSRRPLRLRTDPDGGAAQAYDQPPFTPWPDRDPLMPAAADALAQRFGISREAQEEWAIASHAKALAAQPMAEILSLEGATADSYARHLTHRLCARARPLAGSVTSATTAVAADGAAVCILVADRLAEELGMAGPAILAGRTLGDDPELPGLAPVAAIEAALAEAGLVPGDLACAEIMEAFAVQAIVCQQQAGIDPAIVNPGGGALARGHPIGASGAINAVRLVHELRRREGYGLATIAAAGGLGTALLLRT</sequence>
<comment type="caution">
    <text evidence="7">The sequence shown here is derived from an EMBL/GenBank/DDBJ whole genome shotgun (WGS) entry which is preliminary data.</text>
</comment>
<evidence type="ECO:0000256" key="4">
    <source>
        <dbReference type="RuleBase" id="RU003557"/>
    </source>
</evidence>
<dbReference type="EMBL" id="QZCG01000013">
    <property type="protein sequence ID" value="RJE82855.1"/>
    <property type="molecule type" value="Genomic_DNA"/>
</dbReference>
<dbReference type="CDD" id="cd00751">
    <property type="entry name" value="thiolase"/>
    <property type="match status" value="1"/>
</dbReference>
<dbReference type="NCBIfam" id="TIGR01930">
    <property type="entry name" value="AcCoA-C-Actrans"/>
    <property type="match status" value="1"/>
</dbReference>
<name>A0A418SPJ4_9RHOB</name>
<dbReference type="InterPro" id="IPR020617">
    <property type="entry name" value="Thiolase_C"/>
</dbReference>
<comment type="similarity">
    <text evidence="1 4">Belongs to the thiolase-like superfamily. Thiolase family.</text>
</comment>
<dbReference type="SUPFAM" id="SSF53901">
    <property type="entry name" value="Thiolase-like"/>
    <property type="match status" value="2"/>
</dbReference>
<feature type="domain" description="Thiolase N-terminal" evidence="5">
    <location>
        <begin position="6"/>
        <end position="237"/>
    </location>
</feature>
<evidence type="ECO:0000259" key="6">
    <source>
        <dbReference type="Pfam" id="PF02803"/>
    </source>
</evidence>
<evidence type="ECO:0000256" key="2">
    <source>
        <dbReference type="ARBA" id="ARBA00022679"/>
    </source>
</evidence>
<dbReference type="OrthoDB" id="7838428at2"/>
<organism evidence="7 8">
    <name type="scientific">Paracoccus onubensis</name>
    <dbReference type="NCBI Taxonomy" id="1675788"/>
    <lineage>
        <taxon>Bacteria</taxon>
        <taxon>Pseudomonadati</taxon>
        <taxon>Pseudomonadota</taxon>
        <taxon>Alphaproteobacteria</taxon>
        <taxon>Rhodobacterales</taxon>
        <taxon>Paracoccaceae</taxon>
        <taxon>Paracoccus</taxon>
    </lineage>
</organism>
<dbReference type="InterPro" id="IPR020613">
    <property type="entry name" value="Thiolase_CS"/>
</dbReference>
<dbReference type="PANTHER" id="PTHR18919:SF107">
    <property type="entry name" value="ACETYL-COA ACETYLTRANSFERASE, CYTOSOLIC"/>
    <property type="match status" value="1"/>
</dbReference>
<reference evidence="8" key="1">
    <citation type="submission" date="2018-09" db="EMBL/GenBank/DDBJ databases">
        <title>Acidovorax cavernicola nov. sp. isolated from Gruta de las Maravillas (Aracena, Spain).</title>
        <authorList>
            <person name="Jurado V."/>
            <person name="Gutierrez-Patricio S."/>
            <person name="Gonzalez-Pimentel J.L."/>
            <person name="Miller A.Z."/>
            <person name="Laiz L."/>
            <person name="Saiz-Jimenez C."/>
        </authorList>
    </citation>
    <scope>NUCLEOTIDE SEQUENCE [LARGE SCALE GENOMIC DNA]</scope>
    <source>
        <strain evidence="8">1011MAR3C25</strain>
    </source>
</reference>
<protein>
    <submittedName>
        <fullName evidence="7">Thiolase family protein</fullName>
    </submittedName>
</protein>
<evidence type="ECO:0000313" key="7">
    <source>
        <dbReference type="EMBL" id="RJE82855.1"/>
    </source>
</evidence>
<feature type="domain" description="Thiolase C-terminal" evidence="6">
    <location>
        <begin position="256"/>
        <end position="365"/>
    </location>
</feature>
<dbReference type="Pfam" id="PF00108">
    <property type="entry name" value="Thiolase_N"/>
    <property type="match status" value="1"/>
</dbReference>
<dbReference type="AlphaFoldDB" id="A0A418SPJ4"/>
<gene>
    <name evidence="7" type="ORF">D3P04_17570</name>
</gene>
<dbReference type="GO" id="GO:0003988">
    <property type="term" value="F:acetyl-CoA C-acyltransferase activity"/>
    <property type="evidence" value="ECO:0007669"/>
    <property type="project" value="UniProtKB-ARBA"/>
</dbReference>
<dbReference type="Gene3D" id="3.40.47.10">
    <property type="match status" value="1"/>
</dbReference>
<dbReference type="PROSITE" id="PS00737">
    <property type="entry name" value="THIOLASE_2"/>
    <property type="match status" value="1"/>
</dbReference>
<dbReference type="Proteomes" id="UP000284202">
    <property type="component" value="Unassembled WGS sequence"/>
</dbReference>
<dbReference type="RefSeq" id="WP_119751170.1">
    <property type="nucleotide sequence ID" value="NZ_QZCG01000013.1"/>
</dbReference>
<dbReference type="InterPro" id="IPR020616">
    <property type="entry name" value="Thiolase_N"/>
</dbReference>
<keyword evidence="3 4" id="KW-0012">Acyltransferase</keyword>
<dbReference type="InterPro" id="IPR002155">
    <property type="entry name" value="Thiolase"/>
</dbReference>